<dbReference type="InterPro" id="IPR036779">
    <property type="entry name" value="LysM_dom_sf"/>
</dbReference>
<organism evidence="2 3">
    <name type="scientific">Streptomyces klenkii</name>
    <dbReference type="NCBI Taxonomy" id="1420899"/>
    <lineage>
        <taxon>Bacteria</taxon>
        <taxon>Bacillati</taxon>
        <taxon>Actinomycetota</taxon>
        <taxon>Actinomycetes</taxon>
        <taxon>Kitasatosporales</taxon>
        <taxon>Streptomycetaceae</taxon>
        <taxon>Streptomyces</taxon>
    </lineage>
</organism>
<dbReference type="Proteomes" id="UP000270343">
    <property type="component" value="Unassembled WGS sequence"/>
</dbReference>
<evidence type="ECO:0000256" key="1">
    <source>
        <dbReference type="SAM" id="MobiDB-lite"/>
    </source>
</evidence>
<dbReference type="AlphaFoldDB" id="A0A3B0BYC7"/>
<gene>
    <name evidence="2" type="ORF">D7231_00565</name>
</gene>
<evidence type="ECO:0000313" key="2">
    <source>
        <dbReference type="EMBL" id="RKN77274.1"/>
    </source>
</evidence>
<comment type="caution">
    <text evidence="2">The sequence shown here is derived from an EMBL/GenBank/DDBJ whole genome shotgun (WGS) entry which is preliminary data.</text>
</comment>
<dbReference type="Gene3D" id="3.10.350.10">
    <property type="entry name" value="LysM domain"/>
    <property type="match status" value="1"/>
</dbReference>
<dbReference type="RefSeq" id="WP_120752889.1">
    <property type="nucleotide sequence ID" value="NZ_JBFADQ010000001.1"/>
</dbReference>
<evidence type="ECO:0000313" key="3">
    <source>
        <dbReference type="Proteomes" id="UP000270343"/>
    </source>
</evidence>
<dbReference type="OrthoDB" id="9809850at2"/>
<keyword evidence="3" id="KW-1185">Reference proteome</keyword>
<name>A0A3B0BYC7_9ACTN</name>
<accession>A0A3B0BYC7</accession>
<dbReference type="EMBL" id="RBAM01000001">
    <property type="protein sequence ID" value="RKN77274.1"/>
    <property type="molecule type" value="Genomic_DNA"/>
</dbReference>
<reference evidence="2 3" key="1">
    <citation type="journal article" date="2015" name="Antonie Van Leeuwenhoek">
        <title>Streptomyces klenkii sp. nov., isolated from deep marine sediment.</title>
        <authorList>
            <person name="Veyisoglu A."/>
            <person name="Sahin N."/>
        </authorList>
    </citation>
    <scope>NUCLEOTIDE SEQUENCE [LARGE SCALE GENOMIC DNA]</scope>
    <source>
        <strain evidence="2 3">KCTC 29202</strain>
    </source>
</reference>
<feature type="region of interest" description="Disordered" evidence="1">
    <location>
        <begin position="82"/>
        <end position="107"/>
    </location>
</feature>
<proteinExistence type="predicted"/>
<protein>
    <submittedName>
        <fullName evidence="2">LysM domain-containing protein</fullName>
    </submittedName>
</protein>
<dbReference type="CDD" id="cd00118">
    <property type="entry name" value="LysM"/>
    <property type="match status" value="1"/>
</dbReference>
<sequence>MFDPTSRYHTLPTATWTAPDGRAVTYVRRRFLPPPDALVTVREHVVQPGDRLDRIAARHLGDPAQAWRIADAHRVMRPDDLTAEPGRRLRVTLPPGTTSADPADRPA</sequence>
<dbReference type="InterPro" id="IPR018392">
    <property type="entry name" value="LysM"/>
</dbReference>